<dbReference type="GO" id="GO:0003677">
    <property type="term" value="F:DNA binding"/>
    <property type="evidence" value="ECO:0007669"/>
    <property type="project" value="InterPro"/>
</dbReference>
<dbReference type="Proteomes" id="UP001369815">
    <property type="component" value="Unassembled WGS sequence"/>
</dbReference>
<proteinExistence type="predicted"/>
<dbReference type="InterPro" id="IPR001138">
    <property type="entry name" value="Zn2Cys6_DnaBD"/>
</dbReference>
<dbReference type="InterPro" id="IPR007219">
    <property type="entry name" value="XnlR_reg_dom"/>
</dbReference>
<reference evidence="6 7" key="1">
    <citation type="journal article" date="2024" name="Front Chem Biol">
        <title>Unveiling the potential of Daldinia eschscholtzii MFLUCC 19-0629 through bioactivity and bioinformatics studies for enhanced sustainable agriculture production.</title>
        <authorList>
            <person name="Brooks S."/>
            <person name="Weaver J.A."/>
            <person name="Klomchit A."/>
            <person name="Alharthi S.A."/>
            <person name="Onlamun T."/>
            <person name="Nurani R."/>
            <person name="Vong T.K."/>
            <person name="Alberti F."/>
            <person name="Greco C."/>
        </authorList>
    </citation>
    <scope>NUCLEOTIDE SEQUENCE [LARGE SCALE GENOMIC DNA]</scope>
    <source>
        <strain evidence="6">MFLUCC 19-0629</strain>
    </source>
</reference>
<dbReference type="PROSITE" id="PS50048">
    <property type="entry name" value="ZN2_CY6_FUNGAL_2"/>
    <property type="match status" value="1"/>
</dbReference>
<gene>
    <name evidence="6" type="ORF">Daesc_007286</name>
</gene>
<comment type="subcellular location">
    <subcellularLocation>
        <location evidence="1">Nucleus</location>
    </subcellularLocation>
</comment>
<evidence type="ECO:0000313" key="7">
    <source>
        <dbReference type="Proteomes" id="UP001369815"/>
    </source>
</evidence>
<dbReference type="GO" id="GO:0006351">
    <property type="term" value="P:DNA-templated transcription"/>
    <property type="evidence" value="ECO:0007669"/>
    <property type="project" value="InterPro"/>
</dbReference>
<dbReference type="PANTHER" id="PTHR31001:SF50">
    <property type="entry name" value="ZN(II)2CYS6 TRANSCRIPTION FACTOR (EUROFUNG)"/>
    <property type="match status" value="1"/>
</dbReference>
<evidence type="ECO:0000256" key="3">
    <source>
        <dbReference type="ARBA" id="ARBA00023242"/>
    </source>
</evidence>
<dbReference type="InterPro" id="IPR036864">
    <property type="entry name" value="Zn2-C6_fun-type_DNA-bd_sf"/>
</dbReference>
<evidence type="ECO:0000259" key="5">
    <source>
        <dbReference type="PROSITE" id="PS50048"/>
    </source>
</evidence>
<protein>
    <recommendedName>
        <fullName evidence="5">Zn(2)-C6 fungal-type domain-containing protein</fullName>
    </recommendedName>
</protein>
<feature type="compositionally biased region" description="Polar residues" evidence="4">
    <location>
        <begin position="33"/>
        <end position="46"/>
    </location>
</feature>
<dbReference type="SUPFAM" id="SSF57701">
    <property type="entry name" value="Zn2/Cys6 DNA-binding domain"/>
    <property type="match status" value="1"/>
</dbReference>
<feature type="domain" description="Zn(2)-C6 fungal-type" evidence="5">
    <location>
        <begin position="56"/>
        <end position="85"/>
    </location>
</feature>
<keyword evidence="7" id="KW-1185">Reference proteome</keyword>
<dbReference type="PANTHER" id="PTHR31001">
    <property type="entry name" value="UNCHARACTERIZED TRANSCRIPTIONAL REGULATORY PROTEIN"/>
    <property type="match status" value="1"/>
</dbReference>
<dbReference type="CDD" id="cd00067">
    <property type="entry name" value="GAL4"/>
    <property type="match status" value="1"/>
</dbReference>
<evidence type="ECO:0000313" key="6">
    <source>
        <dbReference type="EMBL" id="KAK6950761.1"/>
    </source>
</evidence>
<feature type="region of interest" description="Disordered" evidence="4">
    <location>
        <begin position="1"/>
        <end position="56"/>
    </location>
</feature>
<dbReference type="GO" id="GO:0000981">
    <property type="term" value="F:DNA-binding transcription factor activity, RNA polymerase II-specific"/>
    <property type="evidence" value="ECO:0007669"/>
    <property type="project" value="InterPro"/>
</dbReference>
<dbReference type="GO" id="GO:0005634">
    <property type="term" value="C:nucleus"/>
    <property type="evidence" value="ECO:0007669"/>
    <property type="project" value="UniProtKB-SubCell"/>
</dbReference>
<sequence>MSHVPNVEYSTATPEAPGALASTSLGADLSPEINANATRPSTSAGTSAKPGPKPRSCVTCRTRKVRCDKTSPCSNCRRARIPCVVPSGDKPPRWARRLERIANHAKAEQEVDPGVSQVMERLRNLEGLVKELSSQLEQAHSAANTSSRGSPSSNSPENSGHGQDAEYHGGSPPVAKTSSLSKQFGRLVLGGAGQSHYVSNGFWSRVNDELDSLKIETEGLATEDYDSSEDEDSLSKTPSTQELDRTPSQRHAFLFRHNLSSHEPDIREFHPPSSHISFLVNVFYQNINILTQVVHMPTLNKMVQSLLDRGPSILTPANEALMFAIYYAAVTSMEEEDVIANLGASKSELNLKYRLGLEHALAKADFLNFPDMVLVQAFAIFLCLARRYDSPRFVYMMTGLVIRMGLSLGLHRDGSRFPHLTPFEVEMRRRLWWHICLLDVRASEDQGMDLTITPGSFDTRQPLNINNVDIDPETKETPKERVGITDMTFSLVTSSQCEITREMMAVSLKDGMPQVDIQDRLLNEYYQRLERTYLQHSRADGNITYWVAVVIARLVMAKMSLIVYFPVLFSPQSEHASEEMRNRLFIAAIEVAEYNHALNSEQACRQWRWIYQTYTHWYAVVYLLIEVARRPWSPMVERAWIALHSNWLIPPRSSTNSNLRFWIPLRKLMAKARRHRAAEIKRLRHDPQVVRKLEMEDRAAAQPSSSGSFPGPDSAETFRERWRQLVTVPQSLEDHTQTADQLSREVQVQPSATYSAQTDGPGFGSIPRYDPNVSVPQPGFMYSQPGSAQDGGFIPRNLFDESFPRSNFNNGQNFLNTAAPGTQYAGPAYGSSAASMDLGPGFGAWLWADADPSVDMFADVDLEAADVNADLDGEVDWNNWVASANGMNWE</sequence>
<comment type="caution">
    <text evidence="6">The sequence shown here is derived from an EMBL/GenBank/DDBJ whole genome shotgun (WGS) entry which is preliminary data.</text>
</comment>
<evidence type="ECO:0000256" key="4">
    <source>
        <dbReference type="SAM" id="MobiDB-lite"/>
    </source>
</evidence>
<keyword evidence="2" id="KW-0479">Metal-binding</keyword>
<dbReference type="AlphaFoldDB" id="A0AAX6MEZ5"/>
<evidence type="ECO:0000256" key="1">
    <source>
        <dbReference type="ARBA" id="ARBA00004123"/>
    </source>
</evidence>
<accession>A0AAX6MEZ5</accession>
<feature type="region of interest" description="Disordered" evidence="4">
    <location>
        <begin position="133"/>
        <end position="178"/>
    </location>
</feature>
<dbReference type="CDD" id="cd12148">
    <property type="entry name" value="fungal_TF_MHR"/>
    <property type="match status" value="1"/>
</dbReference>
<feature type="region of interest" description="Disordered" evidence="4">
    <location>
        <begin position="696"/>
        <end position="715"/>
    </location>
</feature>
<feature type="region of interest" description="Disordered" evidence="4">
    <location>
        <begin position="221"/>
        <end position="248"/>
    </location>
</feature>
<dbReference type="SMART" id="SM00906">
    <property type="entry name" value="Fungal_trans"/>
    <property type="match status" value="1"/>
</dbReference>
<dbReference type="InterPro" id="IPR050613">
    <property type="entry name" value="Sec_Metabolite_Reg"/>
</dbReference>
<organism evidence="6 7">
    <name type="scientific">Daldinia eschscholtzii</name>
    <dbReference type="NCBI Taxonomy" id="292717"/>
    <lineage>
        <taxon>Eukaryota</taxon>
        <taxon>Fungi</taxon>
        <taxon>Dikarya</taxon>
        <taxon>Ascomycota</taxon>
        <taxon>Pezizomycotina</taxon>
        <taxon>Sordariomycetes</taxon>
        <taxon>Xylariomycetidae</taxon>
        <taxon>Xylariales</taxon>
        <taxon>Hypoxylaceae</taxon>
        <taxon>Daldinia</taxon>
    </lineage>
</organism>
<dbReference type="Gene3D" id="4.10.240.10">
    <property type="entry name" value="Zn(2)-C6 fungal-type DNA-binding domain"/>
    <property type="match status" value="1"/>
</dbReference>
<name>A0AAX6MEZ5_9PEZI</name>
<feature type="compositionally biased region" description="Low complexity" evidence="4">
    <location>
        <begin position="141"/>
        <end position="160"/>
    </location>
</feature>
<dbReference type="GO" id="GO:0008270">
    <property type="term" value="F:zinc ion binding"/>
    <property type="evidence" value="ECO:0007669"/>
    <property type="project" value="InterPro"/>
</dbReference>
<keyword evidence="3" id="KW-0539">Nucleus</keyword>
<dbReference type="PROSITE" id="PS00463">
    <property type="entry name" value="ZN2_CY6_FUNGAL_1"/>
    <property type="match status" value="1"/>
</dbReference>
<feature type="compositionally biased region" description="Low complexity" evidence="4">
    <location>
        <begin position="700"/>
        <end position="715"/>
    </location>
</feature>
<feature type="compositionally biased region" description="Acidic residues" evidence="4">
    <location>
        <begin position="221"/>
        <end position="232"/>
    </location>
</feature>
<dbReference type="SMART" id="SM00066">
    <property type="entry name" value="GAL4"/>
    <property type="match status" value="1"/>
</dbReference>
<dbReference type="Pfam" id="PF04082">
    <property type="entry name" value="Fungal_trans"/>
    <property type="match status" value="1"/>
</dbReference>
<dbReference type="EMBL" id="JBANMG010000007">
    <property type="protein sequence ID" value="KAK6950761.1"/>
    <property type="molecule type" value="Genomic_DNA"/>
</dbReference>
<evidence type="ECO:0000256" key="2">
    <source>
        <dbReference type="ARBA" id="ARBA00022723"/>
    </source>
</evidence>
<dbReference type="Pfam" id="PF00172">
    <property type="entry name" value="Zn_clus"/>
    <property type="match status" value="1"/>
</dbReference>